<dbReference type="PROSITE" id="PS51257">
    <property type="entry name" value="PROKAR_LIPOPROTEIN"/>
    <property type="match status" value="1"/>
</dbReference>
<evidence type="ECO:0000256" key="2">
    <source>
        <dbReference type="SAM" id="SignalP"/>
    </source>
</evidence>
<name>A0ABR9JUX8_9ACTN</name>
<reference evidence="3 4" key="1">
    <citation type="submission" date="2020-10" db="EMBL/GenBank/DDBJ databases">
        <title>Sequencing the genomes of 1000 actinobacteria strains.</title>
        <authorList>
            <person name="Klenk H.-P."/>
        </authorList>
    </citation>
    <scope>NUCLEOTIDE SEQUENCE [LARGE SCALE GENOMIC DNA]</scope>
    <source>
        <strain evidence="3 4">DSM 46744</strain>
    </source>
</reference>
<protein>
    <recommendedName>
        <fullName evidence="5">DUF4352 domain-containing protein</fullName>
    </recommendedName>
</protein>
<comment type="caution">
    <text evidence="3">The sequence shown here is derived from an EMBL/GenBank/DDBJ whole genome shotgun (WGS) entry which is preliminary data.</text>
</comment>
<dbReference type="Proteomes" id="UP000627838">
    <property type="component" value="Unassembled WGS sequence"/>
</dbReference>
<evidence type="ECO:0000256" key="1">
    <source>
        <dbReference type="SAM" id="MobiDB-lite"/>
    </source>
</evidence>
<keyword evidence="4" id="KW-1185">Reference proteome</keyword>
<feature type="chain" id="PRO_5046265485" description="DUF4352 domain-containing protein" evidence="2">
    <location>
        <begin position="27"/>
        <end position="187"/>
    </location>
</feature>
<feature type="region of interest" description="Disordered" evidence="1">
    <location>
        <begin position="33"/>
        <end position="60"/>
    </location>
</feature>
<evidence type="ECO:0000313" key="4">
    <source>
        <dbReference type="Proteomes" id="UP000627838"/>
    </source>
</evidence>
<sequence length="187" mass="19624">MRRSQRARTSLAAVLLAVCGTSACSALDDPDATGATDRGTAQGAVGGRAPSAERGDPVAKQTFTSPVAKGATADIAIMQLSVSGKLAVLDVQYTPHVPGKDGNNYSLSQLHGIEPPVALIDSVNLKRYVVVRDSSNSELQSNLTYSSTENGQPAALQFTFAAPPESVRKIDVQVGSWPTFRSVPVER</sequence>
<organism evidence="3 4">
    <name type="scientific">Actinomadura algeriensis</name>
    <dbReference type="NCBI Taxonomy" id="1679523"/>
    <lineage>
        <taxon>Bacteria</taxon>
        <taxon>Bacillati</taxon>
        <taxon>Actinomycetota</taxon>
        <taxon>Actinomycetes</taxon>
        <taxon>Streptosporangiales</taxon>
        <taxon>Thermomonosporaceae</taxon>
        <taxon>Actinomadura</taxon>
    </lineage>
</organism>
<accession>A0ABR9JUX8</accession>
<dbReference type="RefSeq" id="WP_192760600.1">
    <property type="nucleotide sequence ID" value="NZ_JADBDZ010000001.1"/>
</dbReference>
<dbReference type="EMBL" id="JADBDZ010000001">
    <property type="protein sequence ID" value="MBE1534181.1"/>
    <property type="molecule type" value="Genomic_DNA"/>
</dbReference>
<gene>
    <name evidence="3" type="ORF">H4W34_004014</name>
</gene>
<proteinExistence type="predicted"/>
<evidence type="ECO:0000313" key="3">
    <source>
        <dbReference type="EMBL" id="MBE1534181.1"/>
    </source>
</evidence>
<keyword evidence="2" id="KW-0732">Signal</keyword>
<feature type="signal peptide" evidence="2">
    <location>
        <begin position="1"/>
        <end position="26"/>
    </location>
</feature>
<evidence type="ECO:0008006" key="5">
    <source>
        <dbReference type="Google" id="ProtNLM"/>
    </source>
</evidence>